<dbReference type="RefSeq" id="WP_044427678.1">
    <property type="nucleotide sequence ID" value="NZ_BJYZ01000017.1"/>
</dbReference>
<evidence type="ECO:0000256" key="7">
    <source>
        <dbReference type="HAMAP-Rule" id="MF_01984"/>
    </source>
</evidence>
<dbReference type="GO" id="GO:0016831">
    <property type="term" value="F:carboxy-lyase activity"/>
    <property type="evidence" value="ECO:0007669"/>
    <property type="project" value="TreeGrafter"/>
</dbReference>
<comment type="similarity">
    <text evidence="6 7">Belongs to the UbiX/PAD1 family.</text>
</comment>
<gene>
    <name evidence="7 9" type="primary">ubiX</name>
    <name evidence="9" type="ORF">SAE02_37230</name>
</gene>
<dbReference type="InterPro" id="IPR003382">
    <property type="entry name" value="Flavoprotein"/>
</dbReference>
<dbReference type="EMBL" id="BJYZ01000017">
    <property type="protein sequence ID" value="GEO39575.1"/>
    <property type="molecule type" value="Genomic_DNA"/>
</dbReference>
<feature type="domain" description="Flavoprotein" evidence="8">
    <location>
        <begin position="11"/>
        <end position="180"/>
    </location>
</feature>
<keyword evidence="4 7" id="KW-0808">Transferase</keyword>
<comment type="caution">
    <text evidence="7">Lacks conserved residue(s) required for the propagation of feature annotation.</text>
</comment>
<feature type="binding site" evidence="7">
    <location>
        <begin position="95"/>
        <end position="98"/>
    </location>
    <ligand>
        <name>FMN</name>
        <dbReference type="ChEBI" id="CHEBI:58210"/>
    </ligand>
</feature>
<keyword evidence="3 7" id="KW-0288">FMN</keyword>
<name>A0A512DSZ4_9PROT</name>
<evidence type="ECO:0000259" key="8">
    <source>
        <dbReference type="Pfam" id="PF02441"/>
    </source>
</evidence>
<feature type="binding site" evidence="7">
    <location>
        <position position="44"/>
    </location>
    <ligand>
        <name>FMN</name>
        <dbReference type="ChEBI" id="CHEBI:58210"/>
    </ligand>
</feature>
<feature type="binding site" evidence="7">
    <location>
        <position position="130"/>
    </location>
    <ligand>
        <name>FMN</name>
        <dbReference type="ChEBI" id="CHEBI:58210"/>
    </ligand>
</feature>
<evidence type="ECO:0000256" key="4">
    <source>
        <dbReference type="ARBA" id="ARBA00022679"/>
    </source>
</evidence>
<proteinExistence type="inferred from homology"/>
<keyword evidence="1 7" id="KW-0637">Prenyltransferase</keyword>
<feature type="binding site" evidence="7">
    <location>
        <begin position="18"/>
        <end position="20"/>
    </location>
    <ligand>
        <name>FMN</name>
        <dbReference type="ChEBI" id="CHEBI:58210"/>
    </ligand>
</feature>
<organism evidence="9 10">
    <name type="scientific">Skermanella aerolata</name>
    <dbReference type="NCBI Taxonomy" id="393310"/>
    <lineage>
        <taxon>Bacteria</taxon>
        <taxon>Pseudomonadati</taxon>
        <taxon>Pseudomonadota</taxon>
        <taxon>Alphaproteobacteria</taxon>
        <taxon>Rhodospirillales</taxon>
        <taxon>Azospirillaceae</taxon>
        <taxon>Skermanella</taxon>
    </lineage>
</organism>
<accession>A0A512DSZ4</accession>
<dbReference type="SUPFAM" id="SSF52507">
    <property type="entry name" value="Homo-oligomeric flavin-containing Cys decarboxylases, HFCD"/>
    <property type="match status" value="1"/>
</dbReference>
<dbReference type="Pfam" id="PF02441">
    <property type="entry name" value="Flavoprotein"/>
    <property type="match status" value="1"/>
</dbReference>
<evidence type="ECO:0000256" key="6">
    <source>
        <dbReference type="ARBA" id="ARBA00060793"/>
    </source>
</evidence>
<evidence type="ECO:0000256" key="5">
    <source>
        <dbReference type="ARBA" id="ARBA00050612"/>
    </source>
</evidence>
<dbReference type="PANTHER" id="PTHR43374:SF1">
    <property type="entry name" value="FLAVIN PRENYLTRANSFERASE PAD1, MITOCHONDRIAL"/>
    <property type="match status" value="1"/>
</dbReference>
<sequence length="208" mass="22329">MDEAPAGRPPRLIVGISGASGVVYGIRMLEALKRLGVESHLVMSRSAEVTLACETDLKVAQVRELATVAYPIQDIGAAISSGSFRTLGMVVAPCSIRTMSEIATGVTSTLLTRAADVVLKERRRLVLMVRETPLHLGHLRTMTALAEMGAVIAPPVPALYARPESVDDLIDHTVGRVLDMFDLDAGLVRRWGEPVEEGGTARRRPAPL</sequence>
<dbReference type="AlphaFoldDB" id="A0A512DSZ4"/>
<reference evidence="9 10" key="1">
    <citation type="submission" date="2019-07" db="EMBL/GenBank/DDBJ databases">
        <title>Whole genome shotgun sequence of Skermanella aerolata NBRC 106429.</title>
        <authorList>
            <person name="Hosoyama A."/>
            <person name="Uohara A."/>
            <person name="Ohji S."/>
            <person name="Ichikawa N."/>
        </authorList>
    </citation>
    <scope>NUCLEOTIDE SEQUENCE [LARGE SCALE GENOMIC DNA]</scope>
    <source>
        <strain evidence="9 10">NBRC 106429</strain>
    </source>
</reference>
<dbReference type="Proteomes" id="UP000321523">
    <property type="component" value="Unassembled WGS sequence"/>
</dbReference>
<evidence type="ECO:0000256" key="3">
    <source>
        <dbReference type="ARBA" id="ARBA00022643"/>
    </source>
</evidence>
<dbReference type="FunFam" id="3.40.50.1950:FF:000001">
    <property type="entry name" value="Flavin prenyltransferase UbiX"/>
    <property type="match status" value="1"/>
</dbReference>
<dbReference type="NCBIfam" id="NF004685">
    <property type="entry name" value="PRK06029.1"/>
    <property type="match status" value="1"/>
</dbReference>
<comment type="catalytic activity">
    <reaction evidence="5 7">
        <text>dimethylallyl phosphate + FMNH2 = prenylated FMNH2 + phosphate</text>
        <dbReference type="Rhea" id="RHEA:37743"/>
        <dbReference type="ChEBI" id="CHEBI:43474"/>
        <dbReference type="ChEBI" id="CHEBI:57618"/>
        <dbReference type="ChEBI" id="CHEBI:87467"/>
        <dbReference type="ChEBI" id="CHEBI:88052"/>
        <dbReference type="EC" id="2.5.1.129"/>
    </reaction>
</comment>
<keyword evidence="2 7" id="KW-0285">Flavoprotein</keyword>
<dbReference type="HAMAP" id="MF_01984">
    <property type="entry name" value="ubiX_pad"/>
    <property type="match status" value="1"/>
</dbReference>
<evidence type="ECO:0000256" key="1">
    <source>
        <dbReference type="ARBA" id="ARBA00022602"/>
    </source>
</evidence>
<dbReference type="InterPro" id="IPR036551">
    <property type="entry name" value="Flavin_trans-like"/>
</dbReference>
<feature type="binding site" evidence="7">
    <location>
        <position position="176"/>
    </location>
    <ligand>
        <name>dimethylallyl phosphate</name>
        <dbReference type="ChEBI" id="CHEBI:88052"/>
    </ligand>
</feature>
<dbReference type="Gene3D" id="3.40.50.1950">
    <property type="entry name" value="Flavin prenyltransferase-like"/>
    <property type="match status" value="1"/>
</dbReference>
<protein>
    <recommendedName>
        <fullName evidence="7">Flavin prenyltransferase UbiX</fullName>
        <ecNumber evidence="7">2.5.1.129</ecNumber>
    </recommendedName>
</protein>
<comment type="function">
    <text evidence="7">Flavin prenyltransferase that catalyzes the synthesis of the prenylated FMN cofactor (prenyl-FMN) for 4-hydroxy-3-polyprenylbenzoic acid decarboxylase UbiD. The prenyltransferase is metal-independent and links a dimethylallyl moiety from dimethylallyl monophosphate (DMAP) to the flavin N5 and C6 atoms of FMN.</text>
</comment>
<evidence type="ECO:0000256" key="2">
    <source>
        <dbReference type="ARBA" id="ARBA00022630"/>
    </source>
</evidence>
<keyword evidence="10" id="KW-1185">Reference proteome</keyword>
<dbReference type="EC" id="2.5.1.129" evidence="7"/>
<evidence type="ECO:0000313" key="10">
    <source>
        <dbReference type="Proteomes" id="UP000321523"/>
    </source>
</evidence>
<feature type="binding site" evidence="7">
    <location>
        <position position="160"/>
    </location>
    <ligand>
        <name>dimethylallyl phosphate</name>
        <dbReference type="ChEBI" id="CHEBI:88052"/>
    </ligand>
</feature>
<dbReference type="InterPro" id="IPR004507">
    <property type="entry name" value="UbiX-like"/>
</dbReference>
<dbReference type="NCBIfam" id="TIGR00421">
    <property type="entry name" value="ubiX_pad"/>
    <property type="match status" value="1"/>
</dbReference>
<dbReference type="PANTHER" id="PTHR43374">
    <property type="entry name" value="FLAVIN PRENYLTRANSFERASE"/>
    <property type="match status" value="1"/>
</dbReference>
<dbReference type="GO" id="GO:0106141">
    <property type="term" value="F:flavin prenyltransferase activity"/>
    <property type="evidence" value="ECO:0007669"/>
    <property type="project" value="UniProtKB-EC"/>
</dbReference>
<comment type="caution">
    <text evidence="9">The sequence shown here is derived from an EMBL/GenBank/DDBJ whole genome shotgun (WGS) entry which is preliminary data.</text>
</comment>
<evidence type="ECO:0000313" key="9">
    <source>
        <dbReference type="EMBL" id="GEO39575.1"/>
    </source>
</evidence>
<dbReference type="OrthoDB" id="9781577at2"/>